<name>A0A0F8XSE9_9ZZZZ</name>
<accession>A0A0F8XSE9</accession>
<proteinExistence type="predicted"/>
<reference evidence="1" key="1">
    <citation type="journal article" date="2015" name="Nature">
        <title>Complex archaea that bridge the gap between prokaryotes and eukaryotes.</title>
        <authorList>
            <person name="Spang A."/>
            <person name="Saw J.H."/>
            <person name="Jorgensen S.L."/>
            <person name="Zaremba-Niedzwiedzka K."/>
            <person name="Martijn J."/>
            <person name="Lind A.E."/>
            <person name="van Eijk R."/>
            <person name="Schleper C."/>
            <person name="Guy L."/>
            <person name="Ettema T.J."/>
        </authorList>
    </citation>
    <scope>NUCLEOTIDE SEQUENCE</scope>
</reference>
<protein>
    <submittedName>
        <fullName evidence="1">Uncharacterized protein</fullName>
    </submittedName>
</protein>
<organism evidence="1">
    <name type="scientific">marine sediment metagenome</name>
    <dbReference type="NCBI Taxonomy" id="412755"/>
    <lineage>
        <taxon>unclassified sequences</taxon>
        <taxon>metagenomes</taxon>
        <taxon>ecological metagenomes</taxon>
    </lineage>
</organism>
<evidence type="ECO:0000313" key="1">
    <source>
        <dbReference type="EMBL" id="KKK71853.1"/>
    </source>
</evidence>
<gene>
    <name evidence="1" type="ORF">LCGC14_2909790</name>
</gene>
<feature type="non-terminal residue" evidence="1">
    <location>
        <position position="1"/>
    </location>
</feature>
<dbReference type="AlphaFoldDB" id="A0A0F8XSE9"/>
<dbReference type="EMBL" id="LAZR01057545">
    <property type="protein sequence ID" value="KKK71853.1"/>
    <property type="molecule type" value="Genomic_DNA"/>
</dbReference>
<comment type="caution">
    <text evidence="1">The sequence shown here is derived from an EMBL/GenBank/DDBJ whole genome shotgun (WGS) entry which is preliminary data.</text>
</comment>
<sequence length="42" mass="4894">LKSDKVYKTLVPMKLTTVRDPITGEKMKRYHGGEMKVEEVAW</sequence>